<dbReference type="AlphaFoldDB" id="A0A645AS69"/>
<evidence type="ECO:0000259" key="2">
    <source>
        <dbReference type="Pfam" id="PF01029"/>
    </source>
</evidence>
<dbReference type="InterPro" id="IPR035926">
    <property type="entry name" value="NusB-like_sf"/>
</dbReference>
<dbReference type="GO" id="GO:0003723">
    <property type="term" value="F:RNA binding"/>
    <property type="evidence" value="ECO:0007669"/>
    <property type="project" value="UniProtKB-KW"/>
</dbReference>
<comment type="caution">
    <text evidence="3">The sequence shown here is derived from an EMBL/GenBank/DDBJ whole genome shotgun (WGS) entry which is preliminary data.</text>
</comment>
<proteinExistence type="predicted"/>
<name>A0A645AS69_9ZZZZ</name>
<accession>A0A645AS69</accession>
<dbReference type="EMBL" id="VSSQ01015415">
    <property type="protein sequence ID" value="MPM55746.1"/>
    <property type="molecule type" value="Genomic_DNA"/>
</dbReference>
<dbReference type="InterPro" id="IPR006027">
    <property type="entry name" value="NusB_RsmB_TIM44"/>
</dbReference>
<reference evidence="3" key="1">
    <citation type="submission" date="2019-08" db="EMBL/GenBank/DDBJ databases">
        <authorList>
            <person name="Kucharzyk K."/>
            <person name="Murdoch R.W."/>
            <person name="Higgins S."/>
            <person name="Loffler F."/>
        </authorList>
    </citation>
    <scope>NUCLEOTIDE SEQUENCE</scope>
</reference>
<dbReference type="SUPFAM" id="SSF48013">
    <property type="entry name" value="NusB-like"/>
    <property type="match status" value="1"/>
</dbReference>
<evidence type="ECO:0000313" key="3">
    <source>
        <dbReference type="EMBL" id="MPM55746.1"/>
    </source>
</evidence>
<dbReference type="Gene3D" id="1.10.940.10">
    <property type="entry name" value="NusB-like"/>
    <property type="match status" value="1"/>
</dbReference>
<evidence type="ECO:0000256" key="1">
    <source>
        <dbReference type="ARBA" id="ARBA00022884"/>
    </source>
</evidence>
<feature type="domain" description="NusB/RsmB/TIM44" evidence="2">
    <location>
        <begin position="3"/>
        <end position="50"/>
    </location>
</feature>
<organism evidence="3">
    <name type="scientific">bioreactor metagenome</name>
    <dbReference type="NCBI Taxonomy" id="1076179"/>
    <lineage>
        <taxon>unclassified sequences</taxon>
        <taxon>metagenomes</taxon>
        <taxon>ecological metagenomes</taxon>
    </lineage>
</organism>
<protein>
    <recommendedName>
        <fullName evidence="2">NusB/RsmB/TIM44 domain-containing protein</fullName>
    </recommendedName>
</protein>
<sequence>MLIIKMALTEITQFDNIPVKASMNEYIELSKEFGTPKSNSFVNGILDKIIVELKAEGQINKSGRGLA</sequence>
<dbReference type="GO" id="GO:0006355">
    <property type="term" value="P:regulation of DNA-templated transcription"/>
    <property type="evidence" value="ECO:0007669"/>
    <property type="project" value="InterPro"/>
</dbReference>
<gene>
    <name evidence="3" type="ORF">SDC9_102543</name>
</gene>
<dbReference type="Pfam" id="PF01029">
    <property type="entry name" value="NusB"/>
    <property type="match status" value="1"/>
</dbReference>
<keyword evidence="1" id="KW-0694">RNA-binding</keyword>